<organism evidence="32 33">
    <name type="scientific">Brachionus calyciflorus</name>
    <dbReference type="NCBI Taxonomy" id="104777"/>
    <lineage>
        <taxon>Eukaryota</taxon>
        <taxon>Metazoa</taxon>
        <taxon>Spiralia</taxon>
        <taxon>Gnathifera</taxon>
        <taxon>Rotifera</taxon>
        <taxon>Eurotatoria</taxon>
        <taxon>Monogononta</taxon>
        <taxon>Pseudotrocha</taxon>
        <taxon>Ploima</taxon>
        <taxon>Brachionidae</taxon>
        <taxon>Brachionus</taxon>
    </lineage>
</organism>
<dbReference type="SMART" id="SM00219">
    <property type="entry name" value="TyrKc"/>
    <property type="match status" value="1"/>
</dbReference>
<dbReference type="InterPro" id="IPR037085">
    <property type="entry name" value="Cdc42-bd-like_dom_sf"/>
</dbReference>
<evidence type="ECO:0000256" key="17">
    <source>
        <dbReference type="ARBA" id="ARBA00023133"/>
    </source>
</evidence>
<dbReference type="HAMAP" id="MF_00323">
    <property type="entry name" value="Ferrochelatase"/>
    <property type="match status" value="1"/>
</dbReference>
<dbReference type="InterPro" id="IPR036028">
    <property type="entry name" value="SH3-like_dom_sf"/>
</dbReference>
<proteinExistence type="inferred from homology"/>
<dbReference type="OrthoDB" id="635774at2759"/>
<dbReference type="InterPro" id="IPR015116">
    <property type="entry name" value="Cdc42-bd-like"/>
</dbReference>
<evidence type="ECO:0000256" key="27">
    <source>
        <dbReference type="PROSITE-ProRule" id="PRU00192"/>
    </source>
</evidence>
<evidence type="ECO:0000256" key="13">
    <source>
        <dbReference type="ARBA" id="ARBA00022840"/>
    </source>
</evidence>
<sequence>MDFLNNEVYKLLKDIQLEAFCPQITENLQITRLSHFNFVKPKDLEKIGLSKPAIRRLLDAVNKNKKPLLPCRPAPPPPVKSSSLQATNSFQITKMLSTTKFTNLIQKGEESPSTKDLKLNGVSFVINPKDIEILKNKNGEEILGSGNFGVVKKGLWNSPNGTKINVAVKCLHEKNFDLNDPEKRQSILDIINEITCMCGLDHINLIKLYGVVLNGSSNENSIISMITELAPYGSLLKYLHQNREYKKLPLKTLFSYIYQIADGMDYLENKNLIHRDLAARNILLFTQDQVKICDFGMTRNAVNGLYTMTETHKIPCAWYPPESIREKIFSIKTDIWAFGLTVWEIFSFGEHPWPNMTAAEMLQKIEHEKKRLSIPYMCSREFYKILLSCWSNSPNDRPSFKILKSLIKQFKIIEMKAKDNFNDENRLSLIRGDMITIIDGSAEKYWWKGQNNRTLLTGSFPRNLLDAQRRINSDDISLPLKNSFIHTGHMGADSKKNWGHPGKIDEIFLRNPLNPPDLLGDIDEEKVEKNDLESTSASSKSIFDDLIGLFDNPNDIKISHPESSLALISNQQPVSQNLPDYQNQNYFLNKKLMPFDELKIKPTYQNYNYQPGILQTNDYKPQQYSLTNPFLNNNLNSFQNEGVVINNSLNMILTNTNFNKDGQVDISKPKFQNEFSQHNNINSNKKENLDDLLQKVMCDVLNEFKIKYKIRFILISKMSLNLVRISSNIAKSLRSQGAYSTLVSYRFSSTDTNANKKPKTGILMLNLGGPENTNQVYDFLLRLFSDKDLIPLPAQKYLAPFIAKRRTPKIQDQYAQIGGGSPIKKWTELQGEAMVKILDEISPQTAPHKFYVGFRYAEPLTENAIEKMEQDGVENAIAFTQYPQYSCSTTGSSLNAIYRYYKGLNKTPAMKWTTIDRWATHPGLIEAFAQNIKKELEKFPEGVRDDVVIMFSAHSLPMTVVNRGDTYPAEVAATVNRVMEKLNYSHSYRLVWQSKVGPQEWLGPQTNESIEGFAKNNINNLLLVPIAFTSDHIETLFELDLEYIDDLSKKAGIKNIRRCESLNDNPIFLRALANIVKNHLDSNEMCSKQLSLRCPKCINEVCGPMKGFFRTNKI</sequence>
<dbReference type="PRINTS" id="PR00109">
    <property type="entry name" value="TYRKINASE"/>
</dbReference>
<comment type="caution">
    <text evidence="32">The sequence shown here is derived from an EMBL/GenBank/DDBJ whole genome shotgun (WGS) entry which is preliminary data.</text>
</comment>
<evidence type="ECO:0000256" key="18">
    <source>
        <dbReference type="ARBA" id="ARBA00023136"/>
    </source>
</evidence>
<dbReference type="InterPro" id="IPR019772">
    <property type="entry name" value="Ferrochelatase_AS"/>
</dbReference>
<dbReference type="NCBIfam" id="TIGR00109">
    <property type="entry name" value="hemH"/>
    <property type="match status" value="1"/>
</dbReference>
<keyword evidence="10 28" id="KW-0547">Nucleotide-binding</keyword>
<dbReference type="PROSITE" id="PS50002">
    <property type="entry name" value="SH3"/>
    <property type="match status" value="1"/>
</dbReference>
<dbReference type="InterPro" id="IPR033644">
    <property type="entry name" value="Ferrochelatase_C"/>
</dbReference>
<dbReference type="EC" id="4.98.1.1" evidence="24"/>
<dbReference type="EC" id="2.7.10.2" evidence="5"/>
<gene>
    <name evidence="32" type="ORF">OXX778_LOCUS8978</name>
</gene>
<dbReference type="CDD" id="cd00174">
    <property type="entry name" value="SH3"/>
    <property type="match status" value="1"/>
</dbReference>
<feature type="domain" description="SH3" evidence="30">
    <location>
        <begin position="410"/>
        <end position="470"/>
    </location>
</feature>
<dbReference type="Gene3D" id="1.10.510.10">
    <property type="entry name" value="Transferase(Phosphotransferase) domain 1"/>
    <property type="match status" value="1"/>
</dbReference>
<feature type="domain" description="Protein kinase" evidence="31">
    <location>
        <begin position="137"/>
        <end position="411"/>
    </location>
</feature>
<dbReference type="CDD" id="cd00419">
    <property type="entry name" value="Ferrochelatase_C"/>
    <property type="match status" value="1"/>
</dbReference>
<evidence type="ECO:0000256" key="6">
    <source>
        <dbReference type="ARBA" id="ARBA00021249"/>
    </source>
</evidence>
<evidence type="ECO:0000256" key="5">
    <source>
        <dbReference type="ARBA" id="ARBA00011903"/>
    </source>
</evidence>
<dbReference type="Pfam" id="PF09027">
    <property type="entry name" value="GTPase_binding"/>
    <property type="match status" value="1"/>
</dbReference>
<dbReference type="InterPro" id="IPR001452">
    <property type="entry name" value="SH3_domain"/>
</dbReference>
<evidence type="ECO:0000313" key="33">
    <source>
        <dbReference type="Proteomes" id="UP000663879"/>
    </source>
</evidence>
<evidence type="ECO:0000256" key="28">
    <source>
        <dbReference type="PROSITE-ProRule" id="PRU10141"/>
    </source>
</evidence>
<dbReference type="EMBL" id="CAJNOC010001286">
    <property type="protein sequence ID" value="CAF0851548.1"/>
    <property type="molecule type" value="Genomic_DNA"/>
</dbReference>
<comment type="similarity">
    <text evidence="4 29">Belongs to the ferrochelatase family.</text>
</comment>
<keyword evidence="21" id="KW-0627">Porphyrin biosynthesis</keyword>
<evidence type="ECO:0000256" key="11">
    <source>
        <dbReference type="ARBA" id="ARBA00022777"/>
    </source>
</evidence>
<dbReference type="InterPro" id="IPR017441">
    <property type="entry name" value="Protein_kinase_ATP_BS"/>
</dbReference>
<dbReference type="PANTHER" id="PTHR11108:SF1">
    <property type="entry name" value="FERROCHELATASE, MITOCHONDRIAL"/>
    <property type="match status" value="1"/>
</dbReference>
<dbReference type="Pfam" id="PF00762">
    <property type="entry name" value="Ferrochelatase"/>
    <property type="match status" value="1"/>
</dbReference>
<evidence type="ECO:0000256" key="15">
    <source>
        <dbReference type="ARBA" id="ARBA00023004"/>
    </source>
</evidence>
<evidence type="ECO:0000313" key="32">
    <source>
        <dbReference type="EMBL" id="CAF0851548.1"/>
    </source>
</evidence>
<dbReference type="GO" id="GO:0004325">
    <property type="term" value="F:ferrochelatase activity"/>
    <property type="evidence" value="ECO:0007669"/>
    <property type="project" value="UniProtKB-EC"/>
</dbReference>
<keyword evidence="14" id="KW-0809">Transit peptide</keyword>
<keyword evidence="12" id="KW-0999">Mitochondrion inner membrane</keyword>
<dbReference type="InterPro" id="IPR001245">
    <property type="entry name" value="Ser-Thr/Tyr_kinase_cat_dom"/>
</dbReference>
<dbReference type="InterPro" id="IPR020635">
    <property type="entry name" value="Tyr_kinase_cat_dom"/>
</dbReference>
<dbReference type="SUPFAM" id="SSF50044">
    <property type="entry name" value="SH3-domain"/>
    <property type="match status" value="1"/>
</dbReference>
<dbReference type="PROSITE" id="PS00109">
    <property type="entry name" value="PROTEIN_KINASE_TYR"/>
    <property type="match status" value="1"/>
</dbReference>
<evidence type="ECO:0000256" key="8">
    <source>
        <dbReference type="ARBA" id="ARBA00022490"/>
    </source>
</evidence>
<dbReference type="PROSITE" id="PS50011">
    <property type="entry name" value="PROTEIN_KINASE_DOM"/>
    <property type="match status" value="1"/>
</dbReference>
<evidence type="ECO:0000256" key="19">
    <source>
        <dbReference type="ARBA" id="ARBA00023137"/>
    </source>
</evidence>
<evidence type="ECO:0000256" key="10">
    <source>
        <dbReference type="ARBA" id="ARBA00022741"/>
    </source>
</evidence>
<feature type="binding site" evidence="28">
    <location>
        <position position="169"/>
    </location>
    <ligand>
        <name>ATP</name>
        <dbReference type="ChEBI" id="CHEBI:30616"/>
    </ligand>
</feature>
<evidence type="ECO:0000256" key="7">
    <source>
        <dbReference type="ARBA" id="ARBA00022443"/>
    </source>
</evidence>
<evidence type="ECO:0000256" key="20">
    <source>
        <dbReference type="ARBA" id="ARBA00023239"/>
    </source>
</evidence>
<keyword evidence="11" id="KW-0418">Kinase</keyword>
<dbReference type="SMART" id="SM00326">
    <property type="entry name" value="SH3"/>
    <property type="match status" value="1"/>
</dbReference>
<accession>A0A813WCS8</accession>
<keyword evidence="9" id="KW-0808">Transferase</keyword>
<dbReference type="GO" id="GO:0005743">
    <property type="term" value="C:mitochondrial inner membrane"/>
    <property type="evidence" value="ECO:0007669"/>
    <property type="project" value="UniProtKB-SubCell"/>
</dbReference>
<reference evidence="32" key="1">
    <citation type="submission" date="2021-02" db="EMBL/GenBank/DDBJ databases">
        <authorList>
            <person name="Nowell W R."/>
        </authorList>
    </citation>
    <scope>NUCLEOTIDE SEQUENCE</scope>
    <source>
        <strain evidence="32">Ploen Becks lab</strain>
    </source>
</reference>
<evidence type="ECO:0000259" key="31">
    <source>
        <dbReference type="PROSITE" id="PS50011"/>
    </source>
</evidence>
<dbReference type="GO" id="GO:0006783">
    <property type="term" value="P:heme biosynthetic process"/>
    <property type="evidence" value="ECO:0007669"/>
    <property type="project" value="UniProtKB-KW"/>
</dbReference>
<evidence type="ECO:0000259" key="30">
    <source>
        <dbReference type="PROSITE" id="PS50002"/>
    </source>
</evidence>
<dbReference type="InterPro" id="IPR008266">
    <property type="entry name" value="Tyr_kinase_AS"/>
</dbReference>
<evidence type="ECO:0000256" key="3">
    <source>
        <dbReference type="ARBA" id="ARBA00004943"/>
    </source>
</evidence>
<comment type="subcellular location">
    <subcellularLocation>
        <location evidence="2">Cytoplasm</location>
    </subcellularLocation>
    <subcellularLocation>
        <location evidence="1">Mitochondrion inner membrane</location>
        <topology evidence="1">Peripheral membrane protein</topology>
        <orientation evidence="1">Matrix side</orientation>
    </subcellularLocation>
</comment>
<dbReference type="InterPro" id="IPR000719">
    <property type="entry name" value="Prot_kinase_dom"/>
</dbReference>
<keyword evidence="13 28" id="KW-0067">ATP-binding</keyword>
<evidence type="ECO:0000256" key="14">
    <source>
        <dbReference type="ARBA" id="ARBA00022946"/>
    </source>
</evidence>
<keyword evidence="15" id="KW-0408">Iron</keyword>
<dbReference type="SUPFAM" id="SSF56112">
    <property type="entry name" value="Protein kinase-like (PK-like)"/>
    <property type="match status" value="1"/>
</dbReference>
<comment type="pathway">
    <text evidence="3">Porphyrin-containing compound metabolism; protoheme biosynthesis; protoheme from protoporphyrin-IX: step 1/1.</text>
</comment>
<dbReference type="InterPro" id="IPR049587">
    <property type="entry name" value="TNK-like_SAM"/>
</dbReference>
<dbReference type="Proteomes" id="UP000663879">
    <property type="component" value="Unassembled WGS sequence"/>
</dbReference>
<evidence type="ECO:0000256" key="16">
    <source>
        <dbReference type="ARBA" id="ARBA00023128"/>
    </source>
</evidence>
<dbReference type="CDD" id="cd09539">
    <property type="entry name" value="SAM_TNK-like"/>
    <property type="match status" value="1"/>
</dbReference>
<keyword evidence="16" id="KW-0496">Mitochondrion</keyword>
<evidence type="ECO:0000256" key="22">
    <source>
        <dbReference type="ARBA" id="ARBA00029619"/>
    </source>
</evidence>
<dbReference type="InterPro" id="IPR033659">
    <property type="entry name" value="Ferrochelatase_N"/>
</dbReference>
<evidence type="ECO:0000256" key="23">
    <source>
        <dbReference type="ARBA" id="ARBA00032440"/>
    </source>
</evidence>
<dbReference type="GO" id="GO:0004715">
    <property type="term" value="F:non-membrane spanning protein tyrosine kinase activity"/>
    <property type="evidence" value="ECO:0007669"/>
    <property type="project" value="UniProtKB-EC"/>
</dbReference>
<evidence type="ECO:0000256" key="29">
    <source>
        <dbReference type="RuleBase" id="RU004185"/>
    </source>
</evidence>
<dbReference type="Gene3D" id="4.10.680.10">
    <property type="entry name" value="Cdc42-like binding domain"/>
    <property type="match status" value="1"/>
</dbReference>
<dbReference type="InterPro" id="IPR001015">
    <property type="entry name" value="Ferrochelatase"/>
</dbReference>
<comment type="catalytic activity">
    <reaction evidence="25">
        <text>L-threonyl-[protein] + ATP = O-phospho-L-threonyl-[protein] + ADP + H(+)</text>
        <dbReference type="Rhea" id="RHEA:46608"/>
        <dbReference type="Rhea" id="RHEA-COMP:11060"/>
        <dbReference type="Rhea" id="RHEA-COMP:11605"/>
        <dbReference type="ChEBI" id="CHEBI:15378"/>
        <dbReference type="ChEBI" id="CHEBI:30013"/>
        <dbReference type="ChEBI" id="CHEBI:30616"/>
        <dbReference type="ChEBI" id="CHEBI:61977"/>
        <dbReference type="ChEBI" id="CHEBI:456216"/>
        <dbReference type="EC" id="2.7.11.1"/>
    </reaction>
</comment>
<dbReference type="GO" id="GO:0004674">
    <property type="term" value="F:protein serine/threonine kinase activity"/>
    <property type="evidence" value="ECO:0007669"/>
    <property type="project" value="UniProtKB-EC"/>
</dbReference>
<name>A0A813WCS8_9BILA</name>
<protein>
    <recommendedName>
        <fullName evidence="6">Ferrochelatase, mitochondrial</fullName>
        <ecNumber evidence="5">2.7.10.2</ecNumber>
        <ecNumber evidence="24">4.98.1.1</ecNumber>
    </recommendedName>
    <alternativeName>
        <fullName evidence="23">Heme synthase</fullName>
    </alternativeName>
    <alternativeName>
        <fullName evidence="22">Protoheme ferro-lyase</fullName>
    </alternativeName>
</protein>
<keyword evidence="20" id="KW-0456">Lyase</keyword>
<dbReference type="UniPathway" id="UPA00252">
    <property type="reaction ID" value="UER00325"/>
</dbReference>
<dbReference type="Gene3D" id="3.40.50.1400">
    <property type="match status" value="2"/>
</dbReference>
<dbReference type="PROSITE" id="PS00534">
    <property type="entry name" value="FERROCHELATASE"/>
    <property type="match status" value="1"/>
</dbReference>
<evidence type="ECO:0000256" key="2">
    <source>
        <dbReference type="ARBA" id="ARBA00004496"/>
    </source>
</evidence>
<evidence type="ECO:0000256" key="26">
    <source>
        <dbReference type="ARBA" id="ARBA00049915"/>
    </source>
</evidence>
<dbReference type="Pfam" id="PF07714">
    <property type="entry name" value="PK_Tyr_Ser-Thr"/>
    <property type="match status" value="1"/>
</dbReference>
<dbReference type="CDD" id="cd03411">
    <property type="entry name" value="Ferrochelatase_N"/>
    <property type="match status" value="1"/>
</dbReference>
<evidence type="ECO:0000256" key="21">
    <source>
        <dbReference type="ARBA" id="ARBA00023244"/>
    </source>
</evidence>
<dbReference type="GO" id="GO:0005524">
    <property type="term" value="F:ATP binding"/>
    <property type="evidence" value="ECO:0007669"/>
    <property type="project" value="UniProtKB-UniRule"/>
</dbReference>
<keyword evidence="8" id="KW-0963">Cytoplasm</keyword>
<keyword evidence="33" id="KW-1185">Reference proteome</keyword>
<evidence type="ECO:0000256" key="4">
    <source>
        <dbReference type="ARBA" id="ARBA00007718"/>
    </source>
</evidence>
<evidence type="ECO:0000256" key="12">
    <source>
        <dbReference type="ARBA" id="ARBA00022792"/>
    </source>
</evidence>
<evidence type="ECO:0000256" key="9">
    <source>
        <dbReference type="ARBA" id="ARBA00022679"/>
    </source>
</evidence>
<dbReference type="PROSITE" id="PS00107">
    <property type="entry name" value="PROTEIN_KINASE_ATP"/>
    <property type="match status" value="1"/>
</dbReference>
<dbReference type="FunFam" id="3.40.50.1400:FF:000003">
    <property type="entry name" value="Ferrochelatase"/>
    <property type="match status" value="1"/>
</dbReference>
<evidence type="ECO:0000256" key="25">
    <source>
        <dbReference type="ARBA" id="ARBA00047899"/>
    </source>
</evidence>
<dbReference type="Gene3D" id="3.30.200.20">
    <property type="entry name" value="Phosphorylase Kinase, domain 1"/>
    <property type="match status" value="1"/>
</dbReference>
<keyword evidence="17" id="KW-0350">Heme biosynthesis</keyword>
<dbReference type="AlphaFoldDB" id="A0A813WCS8"/>
<dbReference type="InterPro" id="IPR011009">
    <property type="entry name" value="Kinase-like_dom_sf"/>
</dbReference>
<evidence type="ECO:0000256" key="1">
    <source>
        <dbReference type="ARBA" id="ARBA00004443"/>
    </source>
</evidence>
<keyword evidence="19" id="KW-0829">Tyrosine-protein kinase</keyword>
<keyword evidence="7 27" id="KW-0728">SH3 domain</keyword>
<dbReference type="Pfam" id="PF22931">
    <property type="entry name" value="SAM_TNK"/>
    <property type="match status" value="1"/>
</dbReference>
<evidence type="ECO:0000256" key="24">
    <source>
        <dbReference type="ARBA" id="ARBA00034332"/>
    </source>
</evidence>
<keyword evidence="18" id="KW-0472">Membrane</keyword>
<dbReference type="InterPro" id="IPR055175">
    <property type="entry name" value="ACK/TNK-like_SAM"/>
</dbReference>
<dbReference type="Pfam" id="PF14604">
    <property type="entry name" value="SH3_9"/>
    <property type="match status" value="1"/>
</dbReference>
<dbReference type="FunFam" id="1.10.510.10:FF:000080">
    <property type="entry name" value="Putative activated CDC42 kinase 1"/>
    <property type="match status" value="1"/>
</dbReference>
<dbReference type="PANTHER" id="PTHR11108">
    <property type="entry name" value="FERROCHELATASE"/>
    <property type="match status" value="1"/>
</dbReference>
<comment type="catalytic activity">
    <reaction evidence="26">
        <text>heme b + 2 H(+) = protoporphyrin IX + Fe(2+)</text>
        <dbReference type="Rhea" id="RHEA:22584"/>
        <dbReference type="ChEBI" id="CHEBI:15378"/>
        <dbReference type="ChEBI" id="CHEBI:29033"/>
        <dbReference type="ChEBI" id="CHEBI:57306"/>
        <dbReference type="ChEBI" id="CHEBI:60344"/>
        <dbReference type="EC" id="4.98.1.1"/>
    </reaction>
    <physiologicalReaction direction="right-to-left" evidence="26">
        <dbReference type="Rhea" id="RHEA:22586"/>
    </physiologicalReaction>
</comment>
<dbReference type="SUPFAM" id="SSF53800">
    <property type="entry name" value="Chelatase"/>
    <property type="match status" value="1"/>
</dbReference>